<evidence type="ECO:0000256" key="7">
    <source>
        <dbReference type="RuleBase" id="RU004440"/>
    </source>
</evidence>
<dbReference type="Pfam" id="PF00062">
    <property type="entry name" value="Lys"/>
    <property type="match status" value="1"/>
</dbReference>
<dbReference type="InterPro" id="IPR019799">
    <property type="entry name" value="Glyco_hydro_22_CS"/>
</dbReference>
<keyword evidence="4" id="KW-0081">Bacteriolytic enzyme</keyword>
<evidence type="ECO:0000256" key="6">
    <source>
        <dbReference type="ARBA" id="ARBA00023295"/>
    </source>
</evidence>
<evidence type="ECO:0000313" key="10">
    <source>
        <dbReference type="EMBL" id="KAK0180408.1"/>
    </source>
</evidence>
<name>A0AA39G303_MICHY</name>
<evidence type="ECO:0000259" key="9">
    <source>
        <dbReference type="PROSITE" id="PS00128"/>
    </source>
</evidence>
<dbReference type="InterPro" id="IPR001916">
    <property type="entry name" value="Glyco_hydro_22"/>
</dbReference>
<evidence type="ECO:0000256" key="3">
    <source>
        <dbReference type="ARBA" id="ARBA00012732"/>
    </source>
</evidence>
<evidence type="ECO:0000256" key="1">
    <source>
        <dbReference type="ARBA" id="ARBA00000632"/>
    </source>
</evidence>
<keyword evidence="6" id="KW-0378">Hydrolase</keyword>
<feature type="signal peptide" evidence="8">
    <location>
        <begin position="1"/>
        <end position="24"/>
    </location>
</feature>
<sequence>MHIAPISICIIAIGIIFCGTEINAKVLPICTAVQELKRGGISNTFISNWVCLMKHESGLDTSLVTGPGSSSSYSYGVFQINSKKWCARGRKGGVCNARCEDFIDDDISDDIVCAKKIQETEGFKYWKGWMNKCKNKPLPDISSCKRRRRSAIDDLLFEAV</sequence>
<evidence type="ECO:0000256" key="8">
    <source>
        <dbReference type="SAM" id="SignalP"/>
    </source>
</evidence>
<feature type="chain" id="PRO_5041280876" description="lysozyme" evidence="8">
    <location>
        <begin position="25"/>
        <end position="160"/>
    </location>
</feature>
<dbReference type="GO" id="GO:0042742">
    <property type="term" value="P:defense response to bacterium"/>
    <property type="evidence" value="ECO:0007669"/>
    <property type="project" value="UniProtKB-KW"/>
</dbReference>
<dbReference type="Proteomes" id="UP001168972">
    <property type="component" value="Unassembled WGS sequence"/>
</dbReference>
<gene>
    <name evidence="10" type="ORF">PV327_006052</name>
</gene>
<keyword evidence="5" id="KW-1015">Disulfide bond</keyword>
<dbReference type="SUPFAM" id="SSF53955">
    <property type="entry name" value="Lysozyme-like"/>
    <property type="match status" value="1"/>
</dbReference>
<keyword evidence="11" id="KW-1185">Reference proteome</keyword>
<evidence type="ECO:0000256" key="5">
    <source>
        <dbReference type="ARBA" id="ARBA00023157"/>
    </source>
</evidence>
<keyword evidence="6" id="KW-0326">Glycosidase</keyword>
<evidence type="ECO:0000313" key="11">
    <source>
        <dbReference type="Proteomes" id="UP001168972"/>
    </source>
</evidence>
<dbReference type="EMBL" id="JAQQBR010000003">
    <property type="protein sequence ID" value="KAK0180408.1"/>
    <property type="molecule type" value="Genomic_DNA"/>
</dbReference>
<dbReference type="PROSITE" id="PS51348">
    <property type="entry name" value="GLYCOSYL_HYDROL_F22_2"/>
    <property type="match status" value="1"/>
</dbReference>
<dbReference type="PROSITE" id="PS00128">
    <property type="entry name" value="GLYCOSYL_HYDROL_F22_1"/>
    <property type="match status" value="1"/>
</dbReference>
<dbReference type="PANTHER" id="PTHR11407">
    <property type="entry name" value="LYSOZYME C"/>
    <property type="match status" value="1"/>
</dbReference>
<organism evidence="10 11">
    <name type="scientific">Microctonus hyperodae</name>
    <name type="common">Parasitoid wasp</name>
    <dbReference type="NCBI Taxonomy" id="165561"/>
    <lineage>
        <taxon>Eukaryota</taxon>
        <taxon>Metazoa</taxon>
        <taxon>Ecdysozoa</taxon>
        <taxon>Arthropoda</taxon>
        <taxon>Hexapoda</taxon>
        <taxon>Insecta</taxon>
        <taxon>Pterygota</taxon>
        <taxon>Neoptera</taxon>
        <taxon>Endopterygota</taxon>
        <taxon>Hymenoptera</taxon>
        <taxon>Apocrita</taxon>
        <taxon>Ichneumonoidea</taxon>
        <taxon>Braconidae</taxon>
        <taxon>Euphorinae</taxon>
        <taxon>Microctonus</taxon>
    </lineage>
</organism>
<evidence type="ECO:0000256" key="2">
    <source>
        <dbReference type="ARBA" id="ARBA00010859"/>
    </source>
</evidence>
<dbReference type="Gene3D" id="1.10.530.10">
    <property type="match status" value="1"/>
</dbReference>
<comment type="caution">
    <text evidence="10">The sequence shown here is derived from an EMBL/GenBank/DDBJ whole genome shotgun (WGS) entry which is preliminary data.</text>
</comment>
<feature type="domain" description="Glycosyl hydrolases family 22 (GH22)" evidence="9">
    <location>
        <begin position="95"/>
        <end position="113"/>
    </location>
</feature>
<dbReference type="InterPro" id="IPR023346">
    <property type="entry name" value="Lysozyme-like_dom_sf"/>
</dbReference>
<dbReference type="PRINTS" id="PR00135">
    <property type="entry name" value="LYZLACT"/>
</dbReference>
<comment type="catalytic activity">
    <reaction evidence="1">
        <text>Hydrolysis of (1-&gt;4)-beta-linkages between N-acetylmuramic acid and N-acetyl-D-glucosamine residues in a peptidoglycan and between N-acetyl-D-glucosamine residues in chitodextrins.</text>
        <dbReference type="EC" id="3.2.1.17"/>
    </reaction>
</comment>
<protein>
    <recommendedName>
        <fullName evidence="3">lysozyme</fullName>
        <ecNumber evidence="3">3.2.1.17</ecNumber>
    </recommendedName>
</protein>
<dbReference type="PANTHER" id="PTHR11407:SF63">
    <property type="entry name" value="LYSOZYME C"/>
    <property type="match status" value="1"/>
</dbReference>
<dbReference type="AlphaFoldDB" id="A0AA39G303"/>
<dbReference type="EC" id="3.2.1.17" evidence="3"/>
<keyword evidence="4" id="KW-0929">Antimicrobial</keyword>
<proteinExistence type="inferred from homology"/>
<keyword evidence="8" id="KW-0732">Signal</keyword>
<reference evidence="10" key="1">
    <citation type="journal article" date="2023" name="bioRxiv">
        <title>Scaffold-level genome assemblies of two parasitoid biocontrol wasps reveal the parthenogenesis mechanism and an associated novel virus.</title>
        <authorList>
            <person name="Inwood S."/>
            <person name="Skelly J."/>
            <person name="Guhlin J."/>
            <person name="Harrop T."/>
            <person name="Goldson S."/>
            <person name="Dearden P."/>
        </authorList>
    </citation>
    <scope>NUCLEOTIDE SEQUENCE</scope>
    <source>
        <strain evidence="10">Lincoln</strain>
        <tissue evidence="10">Whole body</tissue>
    </source>
</reference>
<dbReference type="SMART" id="SM00263">
    <property type="entry name" value="LYZ1"/>
    <property type="match status" value="1"/>
</dbReference>
<dbReference type="GO" id="GO:0003796">
    <property type="term" value="F:lysozyme activity"/>
    <property type="evidence" value="ECO:0007669"/>
    <property type="project" value="UniProtKB-EC"/>
</dbReference>
<comment type="similarity">
    <text evidence="2 7">Belongs to the glycosyl hydrolase 22 family.</text>
</comment>
<dbReference type="FunFam" id="1.10.530.10:FF:000001">
    <property type="entry name" value="Lysozyme C"/>
    <property type="match status" value="1"/>
</dbReference>
<evidence type="ECO:0000256" key="4">
    <source>
        <dbReference type="ARBA" id="ARBA00022638"/>
    </source>
</evidence>
<dbReference type="GO" id="GO:0031640">
    <property type="term" value="P:killing of cells of another organism"/>
    <property type="evidence" value="ECO:0007669"/>
    <property type="project" value="UniProtKB-KW"/>
</dbReference>
<accession>A0AA39G303</accession>
<reference evidence="10" key="2">
    <citation type="submission" date="2023-03" db="EMBL/GenBank/DDBJ databases">
        <authorList>
            <person name="Inwood S.N."/>
            <person name="Skelly J.G."/>
            <person name="Guhlin J."/>
            <person name="Harrop T.W.R."/>
            <person name="Goldson S.G."/>
            <person name="Dearden P.K."/>
        </authorList>
    </citation>
    <scope>NUCLEOTIDE SEQUENCE</scope>
    <source>
        <strain evidence="10">Lincoln</strain>
        <tissue evidence="10">Whole body</tissue>
    </source>
</reference>